<keyword evidence="4" id="KW-0378">Hydrolase</keyword>
<keyword evidence="2" id="KW-0645">Protease</keyword>
<dbReference type="PANTHER" id="PTHR30471">
    <property type="entry name" value="DNA REPAIR PROTEIN RADC"/>
    <property type="match status" value="1"/>
</dbReference>
<evidence type="ECO:0000256" key="1">
    <source>
        <dbReference type="ARBA" id="ARBA00010243"/>
    </source>
</evidence>
<dbReference type="GO" id="GO:0006508">
    <property type="term" value="P:proteolysis"/>
    <property type="evidence" value="ECO:0007669"/>
    <property type="project" value="UniProtKB-KW"/>
</dbReference>
<keyword evidence="5" id="KW-0862">Zinc</keyword>
<evidence type="ECO:0000256" key="6">
    <source>
        <dbReference type="ARBA" id="ARBA00023049"/>
    </source>
</evidence>
<dbReference type="PROSITE" id="PS50249">
    <property type="entry name" value="MPN"/>
    <property type="match status" value="1"/>
</dbReference>
<dbReference type="Gene3D" id="3.40.140.10">
    <property type="entry name" value="Cytidine Deaminase, domain 2"/>
    <property type="match status" value="1"/>
</dbReference>
<dbReference type="PROSITE" id="PS01302">
    <property type="entry name" value="UPF0758"/>
    <property type="match status" value="1"/>
</dbReference>
<dbReference type="InterPro" id="IPR025657">
    <property type="entry name" value="RadC_JAB"/>
</dbReference>
<dbReference type="InterPro" id="IPR001405">
    <property type="entry name" value="UPF0758"/>
</dbReference>
<dbReference type="CDD" id="cd08071">
    <property type="entry name" value="MPN_DUF2466"/>
    <property type="match status" value="1"/>
</dbReference>
<name>A0A1H7AQ62_9FIRM</name>
<evidence type="ECO:0000256" key="3">
    <source>
        <dbReference type="ARBA" id="ARBA00022723"/>
    </source>
</evidence>
<protein>
    <submittedName>
        <fullName evidence="9">DNA repair protein RadC</fullName>
    </submittedName>
</protein>
<dbReference type="GO" id="GO:0008237">
    <property type="term" value="F:metallopeptidase activity"/>
    <property type="evidence" value="ECO:0007669"/>
    <property type="project" value="UniProtKB-KW"/>
</dbReference>
<feature type="domain" description="MPN" evidence="8">
    <location>
        <begin position="81"/>
        <end position="202"/>
    </location>
</feature>
<dbReference type="InterPro" id="IPR020891">
    <property type="entry name" value="UPF0758_CS"/>
</dbReference>
<evidence type="ECO:0000313" key="10">
    <source>
        <dbReference type="Proteomes" id="UP000199662"/>
    </source>
</evidence>
<dbReference type="PANTHER" id="PTHR30471:SF3">
    <property type="entry name" value="UPF0758 PROTEIN YEES-RELATED"/>
    <property type="match status" value="1"/>
</dbReference>
<keyword evidence="3" id="KW-0479">Metal-binding</keyword>
<dbReference type="InterPro" id="IPR037518">
    <property type="entry name" value="MPN"/>
</dbReference>
<accession>A0A1H7AQ62</accession>
<sequence>MELDDRLKRLSEEELLSEFLPKESAAHLIREYRSIYQIMIHVPKTELEAVYGIGSAKIKKITYIREVMSRVQEGRKQEIKGIQGPADVIEYFRFLEDKQQEEFWILLLNAKNRIIKSQQITIGTLTASLVAPRETYYPAIQAMAAGIIAIHNHPSGVSSESKEDLAVTERLIKAGKILDIPLLDHVIIGRSGGASMRETYEYLWRK</sequence>
<dbReference type="RefSeq" id="WP_091832386.1">
    <property type="nucleotide sequence ID" value="NZ_FNZK01000013.1"/>
</dbReference>
<gene>
    <name evidence="9" type="ORF">SAMN05660742_1136</name>
</gene>
<evidence type="ECO:0000313" key="9">
    <source>
        <dbReference type="EMBL" id="SEJ65997.1"/>
    </source>
</evidence>
<dbReference type="GO" id="GO:0046872">
    <property type="term" value="F:metal ion binding"/>
    <property type="evidence" value="ECO:0007669"/>
    <property type="project" value="UniProtKB-KW"/>
</dbReference>
<proteinExistence type="inferred from homology"/>
<dbReference type="NCBIfam" id="TIGR00608">
    <property type="entry name" value="radc"/>
    <property type="match status" value="1"/>
</dbReference>
<keyword evidence="10" id="KW-1185">Reference proteome</keyword>
<reference evidence="9 10" key="1">
    <citation type="submission" date="2016-10" db="EMBL/GenBank/DDBJ databases">
        <authorList>
            <person name="de Groot N.N."/>
        </authorList>
    </citation>
    <scope>NUCLEOTIDE SEQUENCE [LARGE SCALE GENOMIC DNA]</scope>
    <source>
        <strain evidence="9 10">DSM 2179</strain>
    </source>
</reference>
<evidence type="ECO:0000256" key="2">
    <source>
        <dbReference type="ARBA" id="ARBA00022670"/>
    </source>
</evidence>
<dbReference type="AlphaFoldDB" id="A0A1H7AQ62"/>
<dbReference type="EMBL" id="FNZK01000013">
    <property type="protein sequence ID" value="SEJ65997.1"/>
    <property type="molecule type" value="Genomic_DNA"/>
</dbReference>
<comment type="similarity">
    <text evidence="1 7">Belongs to the UPF0758 family.</text>
</comment>
<evidence type="ECO:0000259" key="8">
    <source>
        <dbReference type="PROSITE" id="PS50249"/>
    </source>
</evidence>
<dbReference type="STRING" id="84035.SAMN05660742_1136"/>
<evidence type="ECO:0000256" key="5">
    <source>
        <dbReference type="ARBA" id="ARBA00022833"/>
    </source>
</evidence>
<evidence type="ECO:0000256" key="4">
    <source>
        <dbReference type="ARBA" id="ARBA00022801"/>
    </source>
</evidence>
<evidence type="ECO:0000256" key="7">
    <source>
        <dbReference type="RuleBase" id="RU003797"/>
    </source>
</evidence>
<dbReference type="Proteomes" id="UP000199662">
    <property type="component" value="Unassembled WGS sequence"/>
</dbReference>
<organism evidence="9 10">
    <name type="scientific">Propionispira arboris</name>
    <dbReference type="NCBI Taxonomy" id="84035"/>
    <lineage>
        <taxon>Bacteria</taxon>
        <taxon>Bacillati</taxon>
        <taxon>Bacillota</taxon>
        <taxon>Negativicutes</taxon>
        <taxon>Selenomonadales</taxon>
        <taxon>Selenomonadaceae</taxon>
        <taxon>Propionispira</taxon>
    </lineage>
</organism>
<keyword evidence="6" id="KW-0482">Metalloprotease</keyword>
<dbReference type="Pfam" id="PF04002">
    <property type="entry name" value="RadC"/>
    <property type="match status" value="1"/>
</dbReference>